<accession>A0A6C0KF18</accession>
<organism evidence="2">
    <name type="scientific">viral metagenome</name>
    <dbReference type="NCBI Taxonomy" id="1070528"/>
    <lineage>
        <taxon>unclassified sequences</taxon>
        <taxon>metagenomes</taxon>
        <taxon>organismal metagenomes</taxon>
    </lineage>
</organism>
<proteinExistence type="predicted"/>
<sequence>MDNLDSTWIEDFDEDELYNEFYQDNVTSINLFFIHMNDENEIKTIRNQEENIENNILKKERIMTLIKENTKKENKEYQFVSLLKFNFDINNKELDEFLEDGIKVSKYLTSLSYLSDIHWNNTILFFQKLNGLYLLFKERKPISTPIKNILKLKDQKSSDTKSTKKTKRVYFNINKNITRKRYNHS</sequence>
<feature type="coiled-coil region" evidence="1">
    <location>
        <begin position="35"/>
        <end position="62"/>
    </location>
</feature>
<dbReference type="AlphaFoldDB" id="A0A6C0KF18"/>
<protein>
    <submittedName>
        <fullName evidence="2">Uncharacterized protein</fullName>
    </submittedName>
</protein>
<keyword evidence="1" id="KW-0175">Coiled coil</keyword>
<evidence type="ECO:0000313" key="2">
    <source>
        <dbReference type="EMBL" id="QHU16229.1"/>
    </source>
</evidence>
<reference evidence="2" key="1">
    <citation type="journal article" date="2020" name="Nature">
        <title>Giant virus diversity and host interactions through global metagenomics.</title>
        <authorList>
            <person name="Schulz F."/>
            <person name="Roux S."/>
            <person name="Paez-Espino D."/>
            <person name="Jungbluth S."/>
            <person name="Walsh D.A."/>
            <person name="Denef V.J."/>
            <person name="McMahon K.D."/>
            <person name="Konstantinidis K.T."/>
            <person name="Eloe-Fadrosh E.A."/>
            <person name="Kyrpides N.C."/>
            <person name="Woyke T."/>
        </authorList>
    </citation>
    <scope>NUCLEOTIDE SEQUENCE</scope>
    <source>
        <strain evidence="2">GVMAG-S-3300011013-78</strain>
    </source>
</reference>
<evidence type="ECO:0000256" key="1">
    <source>
        <dbReference type="SAM" id="Coils"/>
    </source>
</evidence>
<dbReference type="EMBL" id="MN740878">
    <property type="protein sequence ID" value="QHU16229.1"/>
    <property type="molecule type" value="Genomic_DNA"/>
</dbReference>
<name>A0A6C0KF18_9ZZZZ</name>